<dbReference type="OrthoDB" id="5622143at2"/>
<proteinExistence type="predicted"/>
<dbReference type="STRING" id="282683.SAMN04488105_103246"/>
<dbReference type="EMBL" id="FNAV01000003">
    <property type="protein sequence ID" value="SDE40650.1"/>
    <property type="molecule type" value="Genomic_DNA"/>
</dbReference>
<dbReference type="InterPro" id="IPR054249">
    <property type="entry name" value="DUF6976"/>
</dbReference>
<sequence length="332" mass="35488">MKNAMMSVAEARARIEAGAVLVIAGSEEALSSLPKGRWIGGTSVYFVTETGGRTDRENLFVTEIEAAEDARPVLYRGEDLPSLTMGRYENGLSIILIPAFSKAHEAFAIRGAEFPGLFDQPLMGWITGIHLDDLGEVTPKVFDGARGEMHEDGAMLLHVKLPAGEVADLDILNLFEPDMSADEISFGETGFGAKTAMVNGQEVDFAAYLVEKGIDTRCPLVANFAGAMVNVSFQAVDPAAGVSFYAPVIEGMTYHIASTPGDYASEFAARAQGDGTRELSCNCILNYLYGELESKTTGGFTGPATFGEIAYMLLNQTMVRVNLRAAEAAQVA</sequence>
<evidence type="ECO:0000313" key="2">
    <source>
        <dbReference type="Proteomes" id="UP000198994"/>
    </source>
</evidence>
<accession>A0A1G7CPE1</accession>
<protein>
    <submittedName>
        <fullName evidence="1">Uncharacterized protein</fullName>
    </submittedName>
</protein>
<organism evidence="1 2">
    <name type="scientific">Salipiger thiooxidans</name>
    <dbReference type="NCBI Taxonomy" id="282683"/>
    <lineage>
        <taxon>Bacteria</taxon>
        <taxon>Pseudomonadati</taxon>
        <taxon>Pseudomonadota</taxon>
        <taxon>Alphaproteobacteria</taxon>
        <taxon>Rhodobacterales</taxon>
        <taxon>Roseobacteraceae</taxon>
        <taxon>Salipiger</taxon>
    </lineage>
</organism>
<keyword evidence="2" id="KW-1185">Reference proteome</keyword>
<dbReference type="Pfam" id="PF22396">
    <property type="entry name" value="DUF6976"/>
    <property type="match status" value="1"/>
</dbReference>
<reference evidence="2" key="1">
    <citation type="submission" date="2016-10" db="EMBL/GenBank/DDBJ databases">
        <authorList>
            <person name="Varghese N."/>
            <person name="Submissions S."/>
        </authorList>
    </citation>
    <scope>NUCLEOTIDE SEQUENCE [LARGE SCALE GENOMIC DNA]</scope>
    <source>
        <strain evidence="2">DSM 10146</strain>
    </source>
</reference>
<dbReference type="RefSeq" id="WP_089956484.1">
    <property type="nucleotide sequence ID" value="NZ_FNAV01000003.1"/>
</dbReference>
<name>A0A1G7CPE1_9RHOB</name>
<gene>
    <name evidence="1" type="ORF">SAMN04488105_103246</name>
</gene>
<dbReference type="Proteomes" id="UP000198994">
    <property type="component" value="Unassembled WGS sequence"/>
</dbReference>
<evidence type="ECO:0000313" key="1">
    <source>
        <dbReference type="EMBL" id="SDE40650.1"/>
    </source>
</evidence>
<dbReference type="AlphaFoldDB" id="A0A1G7CPE1"/>